<reference evidence="1 2" key="1">
    <citation type="journal article" date="2021" name="Commun. Biol.">
        <title>The genome of Shorea leprosula (Dipterocarpaceae) highlights the ecological relevance of drought in aseasonal tropical rainforests.</title>
        <authorList>
            <person name="Ng K.K.S."/>
            <person name="Kobayashi M.J."/>
            <person name="Fawcett J.A."/>
            <person name="Hatakeyama M."/>
            <person name="Paape T."/>
            <person name="Ng C.H."/>
            <person name="Ang C.C."/>
            <person name="Tnah L.H."/>
            <person name="Lee C.T."/>
            <person name="Nishiyama T."/>
            <person name="Sese J."/>
            <person name="O'Brien M.J."/>
            <person name="Copetti D."/>
            <person name="Mohd Noor M.I."/>
            <person name="Ong R.C."/>
            <person name="Putra M."/>
            <person name="Sireger I.Z."/>
            <person name="Indrioko S."/>
            <person name="Kosugi Y."/>
            <person name="Izuno A."/>
            <person name="Isagi Y."/>
            <person name="Lee S.L."/>
            <person name="Shimizu K.K."/>
        </authorList>
    </citation>
    <scope>NUCLEOTIDE SEQUENCE [LARGE SCALE GENOMIC DNA]</scope>
    <source>
        <strain evidence="1">214</strain>
    </source>
</reference>
<accession>A0AAV5IRF6</accession>
<evidence type="ECO:0000313" key="2">
    <source>
        <dbReference type="Proteomes" id="UP001054252"/>
    </source>
</evidence>
<organism evidence="1 2">
    <name type="scientific">Rubroshorea leprosula</name>
    <dbReference type="NCBI Taxonomy" id="152421"/>
    <lineage>
        <taxon>Eukaryota</taxon>
        <taxon>Viridiplantae</taxon>
        <taxon>Streptophyta</taxon>
        <taxon>Embryophyta</taxon>
        <taxon>Tracheophyta</taxon>
        <taxon>Spermatophyta</taxon>
        <taxon>Magnoliopsida</taxon>
        <taxon>eudicotyledons</taxon>
        <taxon>Gunneridae</taxon>
        <taxon>Pentapetalae</taxon>
        <taxon>rosids</taxon>
        <taxon>malvids</taxon>
        <taxon>Malvales</taxon>
        <taxon>Dipterocarpaceae</taxon>
        <taxon>Rubroshorea</taxon>
    </lineage>
</organism>
<comment type="caution">
    <text evidence="1">The sequence shown here is derived from an EMBL/GenBank/DDBJ whole genome shotgun (WGS) entry which is preliminary data.</text>
</comment>
<dbReference type="EMBL" id="BPVZ01000016">
    <property type="protein sequence ID" value="GKV00819.1"/>
    <property type="molecule type" value="Genomic_DNA"/>
</dbReference>
<sequence>MTYTHNFFLQEQKLLFIMCLHELFIPHIPSSPLSITSPIDRKEILIT</sequence>
<protein>
    <submittedName>
        <fullName evidence="1">Uncharacterized protein</fullName>
    </submittedName>
</protein>
<name>A0AAV5IRF6_9ROSI</name>
<evidence type="ECO:0000313" key="1">
    <source>
        <dbReference type="EMBL" id="GKV00819.1"/>
    </source>
</evidence>
<gene>
    <name evidence="1" type="ORF">SLEP1_g13443</name>
</gene>
<dbReference type="Proteomes" id="UP001054252">
    <property type="component" value="Unassembled WGS sequence"/>
</dbReference>
<dbReference type="AlphaFoldDB" id="A0AAV5IRF6"/>
<proteinExistence type="predicted"/>
<keyword evidence="2" id="KW-1185">Reference proteome</keyword>